<feature type="region of interest" description="Disordered" evidence="1">
    <location>
        <begin position="37"/>
        <end position="246"/>
    </location>
</feature>
<dbReference type="PATRIC" id="fig|1125699.3.peg.1925"/>
<feature type="compositionally biased region" description="Basic and acidic residues" evidence="1">
    <location>
        <begin position="204"/>
        <end position="215"/>
    </location>
</feature>
<accession>S3K217</accession>
<proteinExistence type="predicted"/>
<dbReference type="STRING" id="1125699.HMPREF9194_01906"/>
<feature type="compositionally biased region" description="Basic and acidic residues" evidence="1">
    <location>
        <begin position="42"/>
        <end position="53"/>
    </location>
</feature>
<dbReference type="RefSeq" id="WP_016526164.1">
    <property type="nucleotide sequence ID" value="NZ_KE332518.1"/>
</dbReference>
<organism evidence="2 3">
    <name type="scientific">Treponema maltophilum ATCC 51939</name>
    <dbReference type="NCBI Taxonomy" id="1125699"/>
    <lineage>
        <taxon>Bacteria</taxon>
        <taxon>Pseudomonadati</taxon>
        <taxon>Spirochaetota</taxon>
        <taxon>Spirochaetia</taxon>
        <taxon>Spirochaetales</taxon>
        <taxon>Treponemataceae</taxon>
        <taxon>Treponema</taxon>
    </lineage>
</organism>
<protein>
    <submittedName>
        <fullName evidence="2">Uncharacterized protein</fullName>
    </submittedName>
</protein>
<name>S3K217_TREMA</name>
<evidence type="ECO:0000256" key="1">
    <source>
        <dbReference type="SAM" id="MobiDB-lite"/>
    </source>
</evidence>
<feature type="compositionally biased region" description="Gly residues" evidence="1">
    <location>
        <begin position="72"/>
        <end position="83"/>
    </location>
</feature>
<feature type="compositionally biased region" description="Gly residues" evidence="1">
    <location>
        <begin position="92"/>
        <end position="102"/>
    </location>
</feature>
<feature type="compositionally biased region" description="Polar residues" evidence="1">
    <location>
        <begin position="54"/>
        <end position="65"/>
    </location>
</feature>
<evidence type="ECO:0000313" key="3">
    <source>
        <dbReference type="Proteomes" id="UP000014541"/>
    </source>
</evidence>
<reference evidence="2 3" key="1">
    <citation type="submission" date="2013-04" db="EMBL/GenBank/DDBJ databases">
        <title>The Genome Sequence of Treponema maltophilum ATCC 51939.</title>
        <authorList>
            <consortium name="The Broad Institute Genomics Platform"/>
            <person name="Earl A."/>
            <person name="Ward D."/>
            <person name="Feldgarden M."/>
            <person name="Gevers D."/>
            <person name="Leonetti C."/>
            <person name="Blanton J.M."/>
            <person name="Dewhirst F.E."/>
            <person name="Izard J."/>
            <person name="Walker B."/>
            <person name="Young S."/>
            <person name="Zeng Q."/>
            <person name="Gargeya S."/>
            <person name="Fitzgerald M."/>
            <person name="Haas B."/>
            <person name="Abouelleil A."/>
            <person name="Allen A.W."/>
            <person name="Alvarado L."/>
            <person name="Arachchi H.M."/>
            <person name="Berlin A.M."/>
            <person name="Chapman S.B."/>
            <person name="Gainer-Dewar J."/>
            <person name="Goldberg J."/>
            <person name="Griggs A."/>
            <person name="Gujja S."/>
            <person name="Hansen M."/>
            <person name="Howarth C."/>
            <person name="Imamovic A."/>
            <person name="Ireland A."/>
            <person name="Larimer J."/>
            <person name="McCowan C."/>
            <person name="Murphy C."/>
            <person name="Pearson M."/>
            <person name="Poon T.W."/>
            <person name="Priest M."/>
            <person name="Roberts A."/>
            <person name="Saif S."/>
            <person name="Shea T."/>
            <person name="Sisk P."/>
            <person name="Sykes S."/>
            <person name="Wortman J."/>
            <person name="Nusbaum C."/>
            <person name="Birren B."/>
        </authorList>
    </citation>
    <scope>NUCLEOTIDE SEQUENCE [LARGE SCALE GENOMIC DNA]</scope>
    <source>
        <strain evidence="2 3">ATCC 51939</strain>
    </source>
</reference>
<gene>
    <name evidence="2" type="ORF">HMPREF9194_01906</name>
</gene>
<comment type="caution">
    <text evidence="2">The sequence shown here is derived from an EMBL/GenBank/DDBJ whole genome shotgun (WGS) entry which is preliminary data.</text>
</comment>
<feature type="compositionally biased region" description="Basic and acidic residues" evidence="1">
    <location>
        <begin position="174"/>
        <end position="189"/>
    </location>
</feature>
<feature type="compositionally biased region" description="Low complexity" evidence="1">
    <location>
        <begin position="103"/>
        <end position="120"/>
    </location>
</feature>
<dbReference type="EMBL" id="ATFF01000006">
    <property type="protein sequence ID" value="EPF31555.1"/>
    <property type="molecule type" value="Genomic_DNA"/>
</dbReference>
<feature type="compositionally biased region" description="Low complexity" evidence="1">
    <location>
        <begin position="140"/>
        <end position="166"/>
    </location>
</feature>
<keyword evidence="3" id="KW-1185">Reference proteome</keyword>
<evidence type="ECO:0000313" key="2">
    <source>
        <dbReference type="EMBL" id="EPF31555.1"/>
    </source>
</evidence>
<feature type="region of interest" description="Disordered" evidence="1">
    <location>
        <begin position="286"/>
        <end position="305"/>
    </location>
</feature>
<dbReference type="Proteomes" id="UP000014541">
    <property type="component" value="Unassembled WGS sequence"/>
</dbReference>
<dbReference type="AlphaFoldDB" id="S3K217"/>
<dbReference type="HOGENOM" id="CLU_556579_0_0_12"/>
<sequence>MSKTNKRRVFAEPQVFSAQEFEASGIRELSFEELLEVNGGKQVKDDPRTDKNSDTCPHSSNTPRESSSSGSGSSGGSSGGGASSGSSASSGSGSGTSNGGSSSGSYGSESSGVSNASGGSNKEEERSPTQGGGAPHAEISSPSGGSSSGAESAGTNTGSSGSSSAGGSSGGGSFDRDSPERDRDSDRDSGSWSDSYTPSGQSRESPKPNKGEEKSPTQGGGAPRGESAATGRNHGKNTGAINSGTKGGVLSGFKEFWGNAGNSVGKAVRGVKDTVGDRLTRLNKKIEEETTNSSNNSQSINDFKLPEKRKRESAVYMSFDKSEETLKITSYRMLANGDWQPTHVTTISARNHVRNELNNLRKTPDATTFPLDGSESQWYFPRQFPNGVWECRTSRISTNPDISGVFIPTNAFQDVPVYGPKSQGKPTPNLDGNYIPTGIQTDTGYGIHFAPNGTWGCIGLESKQDAAWLANKIDVALESSNGFALLRVKD</sequence>